<gene>
    <name evidence="3" type="ORF">AQUCO_00200843v1</name>
</gene>
<evidence type="ECO:0000313" key="4">
    <source>
        <dbReference type="Proteomes" id="UP000230069"/>
    </source>
</evidence>
<dbReference type="GO" id="GO:0004672">
    <property type="term" value="F:protein kinase activity"/>
    <property type="evidence" value="ECO:0007669"/>
    <property type="project" value="InterPro"/>
</dbReference>
<dbReference type="PANTHER" id="PTHR48014">
    <property type="entry name" value="SERINE/THREONINE-PROTEIN KINASE FRAY2"/>
    <property type="match status" value="1"/>
</dbReference>
<dbReference type="InParanoid" id="A0A2G5F532"/>
<keyword evidence="4" id="KW-1185">Reference proteome</keyword>
<protein>
    <recommendedName>
        <fullName evidence="2">Protein kinase domain-containing protein</fullName>
    </recommendedName>
</protein>
<feature type="domain" description="Protein kinase" evidence="2">
    <location>
        <begin position="1"/>
        <end position="100"/>
    </location>
</feature>
<dbReference type="InterPro" id="IPR000719">
    <property type="entry name" value="Prot_kinase_dom"/>
</dbReference>
<dbReference type="GO" id="GO:0043539">
    <property type="term" value="F:protein serine/threonine kinase activator activity"/>
    <property type="evidence" value="ECO:0007669"/>
    <property type="project" value="InterPro"/>
</dbReference>
<dbReference type="OrthoDB" id="248923at2759"/>
<dbReference type="Pfam" id="PF00069">
    <property type="entry name" value="Pkinase"/>
    <property type="match status" value="1"/>
</dbReference>
<dbReference type="STRING" id="218851.A0A2G5F532"/>
<dbReference type="InterPro" id="IPR047173">
    <property type="entry name" value="STRAD_A/B-like"/>
</dbReference>
<comment type="similarity">
    <text evidence="1">Belongs to the protein kinase superfamily. STE Ser/Thr protein kinase family. STE20 subfamily.</text>
</comment>
<accession>A0A2G5F532</accession>
<dbReference type="SUPFAM" id="SSF56112">
    <property type="entry name" value="Protein kinase-like (PK-like)"/>
    <property type="match status" value="1"/>
</dbReference>
<sequence length="260" mass="29046">MNLGEWDNCVWAHHAGGYDFKAHICSFGITALELAHGHAPFSNYSPVEVLITTPQSPPPSLDPESDKRFSKSFRKTIAMCLVKDPSKRPSAKELLKHPFFMKGKSKESVLKTILKGLPGTLVELMALLKMKEAEMIAQKKTLDKKKEEMSDNEYKRGISEWTFDIKDIKGQASLIKNFEGTIPEEDEAEFKTTSPNGTLVPQVKDVVSTKTLVANCSDVCKKSEGLVVQQRGQFKITCEPVYSCPLLQRSHSLMQVVSVR</sequence>
<dbReference type="EMBL" id="KZ305019">
    <property type="protein sequence ID" value="PIA63092.1"/>
    <property type="molecule type" value="Genomic_DNA"/>
</dbReference>
<dbReference type="PROSITE" id="PS50011">
    <property type="entry name" value="PROTEIN_KINASE_DOM"/>
    <property type="match status" value="1"/>
</dbReference>
<dbReference type="PANTHER" id="PTHR48014:SF24">
    <property type="entry name" value="PROTEIN KINASE SUPERFAMILY PROTEIN"/>
    <property type="match status" value="1"/>
</dbReference>
<dbReference type="AlphaFoldDB" id="A0A2G5F532"/>
<dbReference type="InterPro" id="IPR011009">
    <property type="entry name" value="Kinase-like_dom_sf"/>
</dbReference>
<organism evidence="3 4">
    <name type="scientific">Aquilegia coerulea</name>
    <name type="common">Rocky mountain columbine</name>
    <dbReference type="NCBI Taxonomy" id="218851"/>
    <lineage>
        <taxon>Eukaryota</taxon>
        <taxon>Viridiplantae</taxon>
        <taxon>Streptophyta</taxon>
        <taxon>Embryophyta</taxon>
        <taxon>Tracheophyta</taxon>
        <taxon>Spermatophyta</taxon>
        <taxon>Magnoliopsida</taxon>
        <taxon>Ranunculales</taxon>
        <taxon>Ranunculaceae</taxon>
        <taxon>Thalictroideae</taxon>
        <taxon>Aquilegia</taxon>
    </lineage>
</organism>
<name>A0A2G5F532_AQUCA</name>
<dbReference type="GO" id="GO:0005524">
    <property type="term" value="F:ATP binding"/>
    <property type="evidence" value="ECO:0007669"/>
    <property type="project" value="InterPro"/>
</dbReference>
<proteinExistence type="inferred from homology"/>
<evidence type="ECO:0000259" key="2">
    <source>
        <dbReference type="PROSITE" id="PS50011"/>
    </source>
</evidence>
<dbReference type="Proteomes" id="UP000230069">
    <property type="component" value="Unassembled WGS sequence"/>
</dbReference>
<reference evidence="3 4" key="1">
    <citation type="submission" date="2017-09" db="EMBL/GenBank/DDBJ databases">
        <title>WGS assembly of Aquilegia coerulea Goldsmith.</title>
        <authorList>
            <person name="Hodges S."/>
            <person name="Kramer E."/>
            <person name="Nordborg M."/>
            <person name="Tomkins J."/>
            <person name="Borevitz J."/>
            <person name="Derieg N."/>
            <person name="Yan J."/>
            <person name="Mihaltcheva S."/>
            <person name="Hayes R.D."/>
            <person name="Rokhsar D."/>
        </authorList>
    </citation>
    <scope>NUCLEOTIDE SEQUENCE [LARGE SCALE GENOMIC DNA]</scope>
    <source>
        <strain evidence="4">cv. Goldsmith</strain>
    </source>
</reference>
<dbReference type="Gene3D" id="1.10.510.10">
    <property type="entry name" value="Transferase(Phosphotransferase) domain 1"/>
    <property type="match status" value="1"/>
</dbReference>
<evidence type="ECO:0000256" key="1">
    <source>
        <dbReference type="ARBA" id="ARBA00008874"/>
    </source>
</evidence>
<evidence type="ECO:0000313" key="3">
    <source>
        <dbReference type="EMBL" id="PIA63092.1"/>
    </source>
</evidence>